<evidence type="ECO:0008006" key="4">
    <source>
        <dbReference type="Google" id="ProtNLM"/>
    </source>
</evidence>
<gene>
    <name evidence="2" type="ORF">HGP29_19905</name>
</gene>
<feature type="chain" id="PRO_5031064327" description="3-keto-disaccharide hydrolase domain-containing protein" evidence="1">
    <location>
        <begin position="21"/>
        <end position="224"/>
    </location>
</feature>
<name>A0A7X8SNP2_9BACT</name>
<keyword evidence="3" id="KW-1185">Reference proteome</keyword>
<proteinExistence type="predicted"/>
<dbReference type="RefSeq" id="WP_168884183.1">
    <property type="nucleotide sequence ID" value="NZ_JABAIL010000006.1"/>
</dbReference>
<evidence type="ECO:0000313" key="2">
    <source>
        <dbReference type="EMBL" id="NLR93472.1"/>
    </source>
</evidence>
<dbReference type="EMBL" id="JABAIL010000006">
    <property type="protein sequence ID" value="NLR93472.1"/>
    <property type="molecule type" value="Genomic_DNA"/>
</dbReference>
<sequence>MKYLINILITTLLSINFVSAQSELVNESFDKTGKLPKGWKEVSTKGNIKVDGGFLKIERKKNSEGKIKSPIAVYTLPVNVSTTKSEVEFSFKASKAFFNTRVDFQTANNKNFISLKLGAQGKYTILYATNNEGKEPKSNAFEANEKLLKDKIVKNKIYTVKLEFTKKKKVNIYIDGELAVKNVALPSSLTAPLSKVKFKFYDAYKGTGIFAIDEFVVRGNQESL</sequence>
<protein>
    <recommendedName>
        <fullName evidence="4">3-keto-disaccharide hydrolase domain-containing protein</fullName>
    </recommendedName>
</protein>
<comment type="caution">
    <text evidence="2">The sequence shown here is derived from an EMBL/GenBank/DDBJ whole genome shotgun (WGS) entry which is preliminary data.</text>
</comment>
<evidence type="ECO:0000256" key="1">
    <source>
        <dbReference type="SAM" id="SignalP"/>
    </source>
</evidence>
<dbReference type="Proteomes" id="UP000585050">
    <property type="component" value="Unassembled WGS sequence"/>
</dbReference>
<reference evidence="2 3" key="1">
    <citation type="submission" date="2020-04" db="EMBL/GenBank/DDBJ databases">
        <title>Flammeovirga sp. SR4, a novel species isolated from seawater.</title>
        <authorList>
            <person name="Wang X."/>
        </authorList>
    </citation>
    <scope>NUCLEOTIDE SEQUENCE [LARGE SCALE GENOMIC DNA]</scope>
    <source>
        <strain evidence="2 3">SR4</strain>
    </source>
</reference>
<accession>A0A7X8SNP2</accession>
<dbReference type="AlphaFoldDB" id="A0A7X8SNP2"/>
<feature type="signal peptide" evidence="1">
    <location>
        <begin position="1"/>
        <end position="20"/>
    </location>
</feature>
<evidence type="ECO:0000313" key="3">
    <source>
        <dbReference type="Proteomes" id="UP000585050"/>
    </source>
</evidence>
<keyword evidence="1" id="KW-0732">Signal</keyword>
<organism evidence="2 3">
    <name type="scientific">Flammeovirga agarivorans</name>
    <dbReference type="NCBI Taxonomy" id="2726742"/>
    <lineage>
        <taxon>Bacteria</taxon>
        <taxon>Pseudomonadati</taxon>
        <taxon>Bacteroidota</taxon>
        <taxon>Cytophagia</taxon>
        <taxon>Cytophagales</taxon>
        <taxon>Flammeovirgaceae</taxon>
        <taxon>Flammeovirga</taxon>
    </lineage>
</organism>